<keyword evidence="2" id="KW-0812">Transmembrane</keyword>
<proteinExistence type="predicted"/>
<dbReference type="EMBL" id="JAULSU010000006">
    <property type="protein sequence ID" value="KAK0613603.1"/>
    <property type="molecule type" value="Genomic_DNA"/>
</dbReference>
<comment type="caution">
    <text evidence="4">The sequence shown here is derived from an EMBL/GenBank/DDBJ whole genome shotgun (WGS) entry which is preliminary data.</text>
</comment>
<keyword evidence="2" id="KW-1133">Transmembrane helix</keyword>
<evidence type="ECO:0000256" key="2">
    <source>
        <dbReference type="SAM" id="Phobius"/>
    </source>
</evidence>
<feature type="transmembrane region" description="Helical" evidence="2">
    <location>
        <begin position="250"/>
        <end position="272"/>
    </location>
</feature>
<feature type="signal peptide" evidence="3">
    <location>
        <begin position="1"/>
        <end position="30"/>
    </location>
</feature>
<evidence type="ECO:0000256" key="3">
    <source>
        <dbReference type="SAM" id="SignalP"/>
    </source>
</evidence>
<feature type="compositionally biased region" description="Polar residues" evidence="1">
    <location>
        <begin position="150"/>
        <end position="167"/>
    </location>
</feature>
<evidence type="ECO:0000313" key="4">
    <source>
        <dbReference type="EMBL" id="KAK0613603.1"/>
    </source>
</evidence>
<reference evidence="4" key="1">
    <citation type="submission" date="2023-06" db="EMBL/GenBank/DDBJ databases">
        <title>Genome-scale phylogeny and comparative genomics of the fungal order Sordariales.</title>
        <authorList>
            <consortium name="Lawrence Berkeley National Laboratory"/>
            <person name="Hensen N."/>
            <person name="Bonometti L."/>
            <person name="Westerberg I."/>
            <person name="Brannstrom I.O."/>
            <person name="Guillou S."/>
            <person name="Cros-Aarteil S."/>
            <person name="Calhoun S."/>
            <person name="Haridas S."/>
            <person name="Kuo A."/>
            <person name="Mondo S."/>
            <person name="Pangilinan J."/>
            <person name="Riley R."/>
            <person name="Labutti K."/>
            <person name="Andreopoulos B."/>
            <person name="Lipzen A."/>
            <person name="Chen C."/>
            <person name="Yanf M."/>
            <person name="Daum C."/>
            <person name="Ng V."/>
            <person name="Clum A."/>
            <person name="Steindorff A."/>
            <person name="Ohm R."/>
            <person name="Martin F."/>
            <person name="Silar P."/>
            <person name="Natvig D."/>
            <person name="Lalanne C."/>
            <person name="Gautier V."/>
            <person name="Ament-Velasquez S.L."/>
            <person name="Kruys A."/>
            <person name="Hutchinson M.I."/>
            <person name="Powell A.J."/>
            <person name="Barry K."/>
            <person name="Miller A.N."/>
            <person name="Grigoriev I.V."/>
            <person name="Debuchy R."/>
            <person name="Gladieux P."/>
            <person name="Thoren M.H."/>
            <person name="Johannesson H."/>
        </authorList>
    </citation>
    <scope>NUCLEOTIDE SEQUENCE</scope>
    <source>
        <strain evidence="4">CBS 606.72</strain>
    </source>
</reference>
<accession>A0AA39WDX2</accession>
<feature type="region of interest" description="Disordered" evidence="1">
    <location>
        <begin position="366"/>
        <end position="399"/>
    </location>
</feature>
<feature type="chain" id="PRO_5041424998" evidence="3">
    <location>
        <begin position="31"/>
        <end position="464"/>
    </location>
</feature>
<keyword evidence="5" id="KW-1185">Reference proteome</keyword>
<dbReference type="Gene3D" id="1.10.287.950">
    <property type="entry name" value="Methyl-accepting chemotaxis protein"/>
    <property type="match status" value="1"/>
</dbReference>
<feature type="region of interest" description="Disordered" evidence="1">
    <location>
        <begin position="408"/>
        <end position="427"/>
    </location>
</feature>
<keyword evidence="3" id="KW-0732">Signal</keyword>
<dbReference type="AlphaFoldDB" id="A0AA39WDX2"/>
<feature type="region of interest" description="Disordered" evidence="1">
    <location>
        <begin position="147"/>
        <end position="171"/>
    </location>
</feature>
<protein>
    <submittedName>
        <fullName evidence="4">Uncharacterized protein</fullName>
    </submittedName>
</protein>
<sequence length="464" mass="49402">MAAHNNHARPLLRLSLLFLLLCSSASCAFASGNGNGEAEGWKVLDRRRPDGSSYVEGLRPLPRSPEPAHLVRDCQAMVTPPPSLLARQDNGQIQALSNQLFQLSEQSRAVSRASQQVSQSSQQLSQSLQQVQQRLSETERQFESIRIGSEQATQASRSLSQQVQEASRQMDELRRSADRAISEASRSVSNAMMQNMAQVTQSFGSVLAQATRSAASLVQKAQAEATAVRGEASSQVQQAQGAALSVTQTALAVVGGIIGSSLLTVAAFFLILRYRRNKRSASRTNNTIGYPDLKGSSSNATGGGRIGGGYISDDAESVYSTDANGYRRDIKTPMPIAVRTSLNSRAPTPGIGYAVSYYTPKGAASGPIKSSNNNNGNNSNTSSMSGTTAGFQLGDPPKKQFTLFPKTTSTVDLSTPTTGGSGRGTPQMTLQRTSKGFVTSLDAWIRAGTVSPFGTLKKEGQEKR</sequence>
<evidence type="ECO:0000313" key="5">
    <source>
        <dbReference type="Proteomes" id="UP001175000"/>
    </source>
</evidence>
<name>A0AA39WDX2_9PEZI</name>
<gene>
    <name evidence="4" type="ORF">B0T14DRAFT_569633</name>
</gene>
<dbReference type="Proteomes" id="UP001175000">
    <property type="component" value="Unassembled WGS sequence"/>
</dbReference>
<organism evidence="4 5">
    <name type="scientific">Immersiella caudata</name>
    <dbReference type="NCBI Taxonomy" id="314043"/>
    <lineage>
        <taxon>Eukaryota</taxon>
        <taxon>Fungi</taxon>
        <taxon>Dikarya</taxon>
        <taxon>Ascomycota</taxon>
        <taxon>Pezizomycotina</taxon>
        <taxon>Sordariomycetes</taxon>
        <taxon>Sordariomycetidae</taxon>
        <taxon>Sordariales</taxon>
        <taxon>Lasiosphaeriaceae</taxon>
        <taxon>Immersiella</taxon>
    </lineage>
</organism>
<keyword evidence="2" id="KW-0472">Membrane</keyword>
<feature type="compositionally biased region" description="Low complexity" evidence="1">
    <location>
        <begin position="370"/>
        <end position="388"/>
    </location>
</feature>
<feature type="compositionally biased region" description="Low complexity" evidence="1">
    <location>
        <begin position="408"/>
        <end position="418"/>
    </location>
</feature>
<evidence type="ECO:0000256" key="1">
    <source>
        <dbReference type="SAM" id="MobiDB-lite"/>
    </source>
</evidence>